<evidence type="ECO:0000256" key="2">
    <source>
        <dbReference type="ARBA" id="ARBA00012185"/>
    </source>
</evidence>
<sequence>METTHKIYFKNASGMSEVESDSVDLLITSPPYPMIEMWDSLFSSADTNVKQALEDKEDQIAFNLMHDILDNVWKESARVLKVGGMACINIGDATRTINGSFQLFTNHIRIANFFQKNGFIVYPCILWRKPTNSPTKFLGSGMLPPNAYVTLEHEYILILRKGHNKRKIKPKFEHRYSSAYFWEERNLWFSDMWTDIRGTSQKLNNNNGNKKKIRERSAAFPLNLPYRLINMFSIHGDTILDPFWGTGTTTLGAMISARNSIGYEINPEFLNIFKQNLLNIKKTVNFINSNRLEQHVEFSKRYKKSGKELKYIATHYNFPVMTKQEIGILFYSIKKYSENG</sequence>
<evidence type="ECO:0000256" key="8">
    <source>
        <dbReference type="ARBA" id="ARBA00049120"/>
    </source>
</evidence>
<dbReference type="GO" id="GO:0009307">
    <property type="term" value="P:DNA restriction-modification system"/>
    <property type="evidence" value="ECO:0007669"/>
    <property type="project" value="UniProtKB-KW"/>
</dbReference>
<comment type="similarity">
    <text evidence="1">Belongs to the N(4)/N(6)-methyltransferase family. N(4) subfamily.</text>
</comment>
<comment type="caution">
    <text evidence="10">The sequence shown here is derived from an EMBL/GenBank/DDBJ whole genome shotgun (WGS) entry which is preliminary data.</text>
</comment>
<evidence type="ECO:0000256" key="1">
    <source>
        <dbReference type="ARBA" id="ARBA00010203"/>
    </source>
</evidence>
<evidence type="ECO:0000259" key="9">
    <source>
        <dbReference type="Pfam" id="PF01555"/>
    </source>
</evidence>
<organism evidence="10">
    <name type="scientific">marine sediment metagenome</name>
    <dbReference type="NCBI Taxonomy" id="412755"/>
    <lineage>
        <taxon>unclassified sequences</taxon>
        <taxon>metagenomes</taxon>
        <taxon>ecological metagenomes</taxon>
    </lineage>
</organism>
<evidence type="ECO:0000313" key="10">
    <source>
        <dbReference type="EMBL" id="KKL61204.1"/>
    </source>
</evidence>
<dbReference type="GO" id="GO:0008170">
    <property type="term" value="F:N-methyltransferase activity"/>
    <property type="evidence" value="ECO:0007669"/>
    <property type="project" value="InterPro"/>
</dbReference>
<dbReference type="GO" id="GO:0015667">
    <property type="term" value="F:site-specific DNA-methyltransferase (cytosine-N4-specific) activity"/>
    <property type="evidence" value="ECO:0007669"/>
    <property type="project" value="UniProtKB-EC"/>
</dbReference>
<evidence type="ECO:0000256" key="7">
    <source>
        <dbReference type="ARBA" id="ARBA00023125"/>
    </source>
</evidence>
<dbReference type="GO" id="GO:0003677">
    <property type="term" value="F:DNA binding"/>
    <property type="evidence" value="ECO:0007669"/>
    <property type="project" value="UniProtKB-KW"/>
</dbReference>
<dbReference type="InterPro" id="IPR001091">
    <property type="entry name" value="RM_Methyltransferase"/>
</dbReference>
<proteinExistence type="inferred from homology"/>
<keyword evidence="6" id="KW-0680">Restriction system</keyword>
<name>A0A0F9DHT6_9ZZZZ</name>
<evidence type="ECO:0000256" key="3">
    <source>
        <dbReference type="ARBA" id="ARBA00022603"/>
    </source>
</evidence>
<feature type="non-terminal residue" evidence="10">
    <location>
        <position position="340"/>
    </location>
</feature>
<dbReference type="AlphaFoldDB" id="A0A0F9DHT6"/>
<evidence type="ECO:0000256" key="4">
    <source>
        <dbReference type="ARBA" id="ARBA00022679"/>
    </source>
</evidence>
<dbReference type="GO" id="GO:0032259">
    <property type="term" value="P:methylation"/>
    <property type="evidence" value="ECO:0007669"/>
    <property type="project" value="UniProtKB-KW"/>
</dbReference>
<keyword evidence="7" id="KW-0238">DNA-binding</keyword>
<dbReference type="SUPFAM" id="SSF53335">
    <property type="entry name" value="S-adenosyl-L-methionine-dependent methyltransferases"/>
    <property type="match status" value="1"/>
</dbReference>
<dbReference type="Gene3D" id="3.40.50.150">
    <property type="entry name" value="Vaccinia Virus protein VP39"/>
    <property type="match status" value="1"/>
</dbReference>
<keyword evidence="3" id="KW-0489">Methyltransferase</keyword>
<dbReference type="Pfam" id="PF01555">
    <property type="entry name" value="N6_N4_Mtase"/>
    <property type="match status" value="1"/>
</dbReference>
<dbReference type="InterPro" id="IPR017985">
    <property type="entry name" value="MeTrfase_CN4_CS"/>
</dbReference>
<dbReference type="InterPro" id="IPR029063">
    <property type="entry name" value="SAM-dependent_MTases_sf"/>
</dbReference>
<protein>
    <recommendedName>
        <fullName evidence="2">site-specific DNA-methyltransferase (cytosine-N(4)-specific)</fullName>
        <ecNumber evidence="2">2.1.1.113</ecNumber>
    </recommendedName>
</protein>
<gene>
    <name evidence="10" type="ORF">LCGC14_2197670</name>
</gene>
<dbReference type="PRINTS" id="PR00508">
    <property type="entry name" value="S21N4MTFRASE"/>
</dbReference>
<comment type="catalytic activity">
    <reaction evidence="8">
        <text>a 2'-deoxycytidine in DNA + S-adenosyl-L-methionine = an N(4)-methyl-2'-deoxycytidine in DNA + S-adenosyl-L-homocysteine + H(+)</text>
        <dbReference type="Rhea" id="RHEA:16857"/>
        <dbReference type="Rhea" id="RHEA-COMP:11369"/>
        <dbReference type="Rhea" id="RHEA-COMP:13674"/>
        <dbReference type="ChEBI" id="CHEBI:15378"/>
        <dbReference type="ChEBI" id="CHEBI:57856"/>
        <dbReference type="ChEBI" id="CHEBI:59789"/>
        <dbReference type="ChEBI" id="CHEBI:85452"/>
        <dbReference type="ChEBI" id="CHEBI:137933"/>
        <dbReference type="EC" id="2.1.1.113"/>
    </reaction>
</comment>
<feature type="domain" description="DNA methylase N-4/N-6" evidence="9">
    <location>
        <begin position="23"/>
        <end position="274"/>
    </location>
</feature>
<keyword evidence="4" id="KW-0808">Transferase</keyword>
<reference evidence="10" key="1">
    <citation type="journal article" date="2015" name="Nature">
        <title>Complex archaea that bridge the gap between prokaryotes and eukaryotes.</title>
        <authorList>
            <person name="Spang A."/>
            <person name="Saw J.H."/>
            <person name="Jorgensen S.L."/>
            <person name="Zaremba-Niedzwiedzka K."/>
            <person name="Martijn J."/>
            <person name="Lind A.E."/>
            <person name="van Eijk R."/>
            <person name="Schleper C."/>
            <person name="Guy L."/>
            <person name="Ettema T.J."/>
        </authorList>
    </citation>
    <scope>NUCLEOTIDE SEQUENCE</scope>
</reference>
<dbReference type="InterPro" id="IPR002941">
    <property type="entry name" value="DNA_methylase_N4/N6"/>
</dbReference>
<accession>A0A0F9DHT6</accession>
<dbReference type="PROSITE" id="PS00093">
    <property type="entry name" value="N4_MTASE"/>
    <property type="match status" value="1"/>
</dbReference>
<dbReference type="EC" id="2.1.1.113" evidence="2"/>
<evidence type="ECO:0000256" key="6">
    <source>
        <dbReference type="ARBA" id="ARBA00022747"/>
    </source>
</evidence>
<dbReference type="EMBL" id="LAZR01028890">
    <property type="protein sequence ID" value="KKL61204.1"/>
    <property type="molecule type" value="Genomic_DNA"/>
</dbReference>
<evidence type="ECO:0000256" key="5">
    <source>
        <dbReference type="ARBA" id="ARBA00022691"/>
    </source>
</evidence>
<keyword evidence="5" id="KW-0949">S-adenosyl-L-methionine</keyword>